<protein>
    <submittedName>
        <fullName evidence="2">Uncharacterized protein</fullName>
    </submittedName>
</protein>
<feature type="compositionally biased region" description="Acidic residues" evidence="1">
    <location>
        <begin position="185"/>
        <end position="212"/>
    </location>
</feature>
<evidence type="ECO:0000313" key="2">
    <source>
        <dbReference type="EMBL" id="KAL2717664.1"/>
    </source>
</evidence>
<feature type="non-terminal residue" evidence="2">
    <location>
        <position position="1"/>
    </location>
</feature>
<reference evidence="2 3" key="1">
    <citation type="journal article" date="2024" name="Ann. Entomol. Soc. Am.">
        <title>Genomic analyses of the southern and eastern yellowjacket wasps (Hymenoptera: Vespidae) reveal evolutionary signatures of social life.</title>
        <authorList>
            <person name="Catto M.A."/>
            <person name="Caine P.B."/>
            <person name="Orr S.E."/>
            <person name="Hunt B.G."/>
            <person name="Goodisman M.A.D."/>
        </authorList>
    </citation>
    <scope>NUCLEOTIDE SEQUENCE [LARGE SCALE GENOMIC DNA]</scope>
    <source>
        <strain evidence="2">233</strain>
        <tissue evidence="2">Head and thorax</tissue>
    </source>
</reference>
<sequence length="326" mass="36228">NVREIKLQIIECWSSAPNPCPLTAFNVLTLKHLAIGGPLFGVCQRANAILRSAKNTIGCFNLANHNMSFLYNKFDRLSIVPGKQQSNITDVFCHANRIEIRVQEDLNLSFLTLKTKSEARGFSKTNKSQMDEKLGEAKRRGTVVGMGIEVGIGFGVGVGIGIESWGGCSVGTTPTATIAAIATKDDDDDEEEHEDDDRYYDDDDDDEDDDEDEEIARMKMGMEMAMPSRCAIACSLSLFLCVSTFSHLRVFILICIFDFVEYDIEVEKAFAVVTSVSTYAFSRLAQLVLNVTFTRGESLAPLYLCVTSDIMSQLLRLEIKYYLLTV</sequence>
<dbReference type="AlphaFoldDB" id="A0ABD2AAL4"/>
<keyword evidence="3" id="KW-1185">Reference proteome</keyword>
<evidence type="ECO:0000256" key="1">
    <source>
        <dbReference type="SAM" id="MobiDB-lite"/>
    </source>
</evidence>
<dbReference type="EMBL" id="JAUDFV010000153">
    <property type="protein sequence ID" value="KAL2717664.1"/>
    <property type="molecule type" value="Genomic_DNA"/>
</dbReference>
<name>A0ABD2AAL4_VESSQ</name>
<feature type="region of interest" description="Disordered" evidence="1">
    <location>
        <begin position="182"/>
        <end position="212"/>
    </location>
</feature>
<gene>
    <name evidence="2" type="ORF">V1478_013364</name>
</gene>
<evidence type="ECO:0000313" key="3">
    <source>
        <dbReference type="Proteomes" id="UP001607302"/>
    </source>
</evidence>
<organism evidence="2 3">
    <name type="scientific">Vespula squamosa</name>
    <name type="common">Southern yellow jacket</name>
    <name type="synonym">Wasp</name>
    <dbReference type="NCBI Taxonomy" id="30214"/>
    <lineage>
        <taxon>Eukaryota</taxon>
        <taxon>Metazoa</taxon>
        <taxon>Ecdysozoa</taxon>
        <taxon>Arthropoda</taxon>
        <taxon>Hexapoda</taxon>
        <taxon>Insecta</taxon>
        <taxon>Pterygota</taxon>
        <taxon>Neoptera</taxon>
        <taxon>Endopterygota</taxon>
        <taxon>Hymenoptera</taxon>
        <taxon>Apocrita</taxon>
        <taxon>Aculeata</taxon>
        <taxon>Vespoidea</taxon>
        <taxon>Vespidae</taxon>
        <taxon>Vespinae</taxon>
        <taxon>Vespula</taxon>
    </lineage>
</organism>
<comment type="caution">
    <text evidence="2">The sequence shown here is derived from an EMBL/GenBank/DDBJ whole genome shotgun (WGS) entry which is preliminary data.</text>
</comment>
<proteinExistence type="predicted"/>
<dbReference type="Proteomes" id="UP001607302">
    <property type="component" value="Unassembled WGS sequence"/>
</dbReference>
<accession>A0ABD2AAL4</accession>